<comment type="caution">
    <text evidence="1">The sequence shown here is derived from an EMBL/GenBank/DDBJ whole genome shotgun (WGS) entry which is preliminary data.</text>
</comment>
<dbReference type="EMBL" id="JAINUF010000018">
    <property type="protein sequence ID" value="KAJ8337597.1"/>
    <property type="molecule type" value="Genomic_DNA"/>
</dbReference>
<dbReference type="Proteomes" id="UP001152622">
    <property type="component" value="Chromosome 18"/>
</dbReference>
<evidence type="ECO:0000313" key="1">
    <source>
        <dbReference type="EMBL" id="KAJ8337597.1"/>
    </source>
</evidence>
<evidence type="ECO:0000313" key="2">
    <source>
        <dbReference type="Proteomes" id="UP001152622"/>
    </source>
</evidence>
<organism evidence="1 2">
    <name type="scientific">Synaphobranchus kaupii</name>
    <name type="common">Kaup's arrowtooth eel</name>
    <dbReference type="NCBI Taxonomy" id="118154"/>
    <lineage>
        <taxon>Eukaryota</taxon>
        <taxon>Metazoa</taxon>
        <taxon>Chordata</taxon>
        <taxon>Craniata</taxon>
        <taxon>Vertebrata</taxon>
        <taxon>Euteleostomi</taxon>
        <taxon>Actinopterygii</taxon>
        <taxon>Neopterygii</taxon>
        <taxon>Teleostei</taxon>
        <taxon>Anguilliformes</taxon>
        <taxon>Synaphobranchidae</taxon>
        <taxon>Synaphobranchus</taxon>
    </lineage>
</organism>
<protein>
    <submittedName>
        <fullName evidence="1">Uncharacterized protein</fullName>
    </submittedName>
</protein>
<reference evidence="1" key="1">
    <citation type="journal article" date="2023" name="Science">
        <title>Genome structures resolve the early diversification of teleost fishes.</title>
        <authorList>
            <person name="Parey E."/>
            <person name="Louis A."/>
            <person name="Montfort J."/>
            <person name="Bouchez O."/>
            <person name="Roques C."/>
            <person name="Iampietro C."/>
            <person name="Lluch J."/>
            <person name="Castinel A."/>
            <person name="Donnadieu C."/>
            <person name="Desvignes T."/>
            <person name="Floi Bucao C."/>
            <person name="Jouanno E."/>
            <person name="Wen M."/>
            <person name="Mejri S."/>
            <person name="Dirks R."/>
            <person name="Jansen H."/>
            <person name="Henkel C."/>
            <person name="Chen W.J."/>
            <person name="Zahm M."/>
            <person name="Cabau C."/>
            <person name="Klopp C."/>
            <person name="Thompson A.W."/>
            <person name="Robinson-Rechavi M."/>
            <person name="Braasch I."/>
            <person name="Lecointre G."/>
            <person name="Bobe J."/>
            <person name="Postlethwait J.H."/>
            <person name="Berthelot C."/>
            <person name="Roest Crollius H."/>
            <person name="Guiguen Y."/>
        </authorList>
    </citation>
    <scope>NUCLEOTIDE SEQUENCE</scope>
    <source>
        <strain evidence="1">WJC10195</strain>
    </source>
</reference>
<accession>A0A9Q1EF18</accession>
<keyword evidence="2" id="KW-1185">Reference proteome</keyword>
<dbReference type="AlphaFoldDB" id="A0A9Q1EF18"/>
<proteinExistence type="predicted"/>
<name>A0A9Q1EF18_SYNKA</name>
<gene>
    <name evidence="1" type="ORF">SKAU_G00365630</name>
</gene>
<sequence>MAAITCTRFTDEYQLFEELGNSSSALVLTSCSSCLLQTVRYLIAQYLSKVHQSQPALPQYYKKGADPNWLPLLKAQLPLSLAAHARQPESLT</sequence>